<feature type="region of interest" description="Disordered" evidence="1">
    <location>
        <begin position="1"/>
        <end position="80"/>
    </location>
</feature>
<name>A0A653F522_MYCKA</name>
<feature type="compositionally biased region" description="Gly residues" evidence="1">
    <location>
        <begin position="70"/>
        <end position="80"/>
    </location>
</feature>
<sequence>MGPAAGADRVDRKGRRHPVSRTDPMDPNGAFREPPVASEARVKSAGSADQADSADPVDSVDQTGIDEIGGHTGMAGMGGR</sequence>
<feature type="compositionally biased region" description="Low complexity" evidence="1">
    <location>
        <begin position="44"/>
        <end position="54"/>
    </location>
</feature>
<reference evidence="2" key="1">
    <citation type="submission" date="2019-05" db="EMBL/GenBank/DDBJ databases">
        <authorList>
            <person name="Naeem R."/>
            <person name="Antony C."/>
            <person name="Guan Q."/>
        </authorList>
    </citation>
    <scope>NUCLEOTIDE SEQUENCE</scope>
    <source>
        <strain evidence="2">3</strain>
    </source>
</reference>
<evidence type="ECO:0000256" key="1">
    <source>
        <dbReference type="SAM" id="MobiDB-lite"/>
    </source>
</evidence>
<proteinExistence type="predicted"/>
<organism evidence="2">
    <name type="scientific">Mycobacterium kansasii</name>
    <dbReference type="NCBI Taxonomy" id="1768"/>
    <lineage>
        <taxon>Bacteria</taxon>
        <taxon>Bacillati</taxon>
        <taxon>Actinomycetota</taxon>
        <taxon>Actinomycetes</taxon>
        <taxon>Mycobacteriales</taxon>
        <taxon>Mycobacteriaceae</taxon>
        <taxon>Mycobacterium</taxon>
    </lineage>
</organism>
<protein>
    <submittedName>
        <fullName evidence="2">Uncharacterized protein</fullName>
    </submittedName>
</protein>
<dbReference type="AlphaFoldDB" id="A0A653F522"/>
<accession>A0A653F522</accession>
<evidence type="ECO:0000313" key="2">
    <source>
        <dbReference type="EMBL" id="VTP04854.1"/>
    </source>
</evidence>
<dbReference type="EMBL" id="LR589379">
    <property type="protein sequence ID" value="VTP04854.1"/>
    <property type="molecule type" value="Genomic_DNA"/>
</dbReference>
<gene>
    <name evidence="2" type="ORF">BIN_B_04694</name>
</gene>